<keyword evidence="4" id="KW-1185">Reference proteome</keyword>
<protein>
    <recommendedName>
        <fullName evidence="2">DUF222 domain-containing protein</fullName>
    </recommendedName>
</protein>
<reference evidence="3 4" key="1">
    <citation type="submission" date="2016-09" db="EMBL/GenBank/DDBJ databases">
        <title>Pseudonocardia autotrophica DSM535, a candidate organism with high potential of specific P450 cytochromes.</title>
        <authorList>
            <person name="Grumaz C."/>
            <person name="Vainshtein Y."/>
            <person name="Kirstahler P."/>
            <person name="Sohn K."/>
        </authorList>
    </citation>
    <scope>NUCLEOTIDE SEQUENCE [LARGE SCALE GENOMIC DNA]</scope>
    <source>
        <strain evidence="3 4">DSM 535</strain>
    </source>
</reference>
<dbReference type="CDD" id="cd00085">
    <property type="entry name" value="HNHc"/>
    <property type="match status" value="1"/>
</dbReference>
<evidence type="ECO:0000259" key="2">
    <source>
        <dbReference type="Pfam" id="PF02720"/>
    </source>
</evidence>
<comment type="caution">
    <text evidence="3">The sequence shown here is derived from an EMBL/GenBank/DDBJ whole genome shotgun (WGS) entry which is preliminary data.</text>
</comment>
<dbReference type="Proteomes" id="UP000194360">
    <property type="component" value="Unassembled WGS sequence"/>
</dbReference>
<dbReference type="Pfam" id="PF02720">
    <property type="entry name" value="DUF222"/>
    <property type="match status" value="1"/>
</dbReference>
<dbReference type="InterPro" id="IPR003870">
    <property type="entry name" value="DUF222"/>
</dbReference>
<feature type="compositionally biased region" description="Low complexity" evidence="1">
    <location>
        <begin position="400"/>
        <end position="417"/>
    </location>
</feature>
<feature type="domain" description="DUF222" evidence="2">
    <location>
        <begin position="63"/>
        <end position="273"/>
    </location>
</feature>
<dbReference type="STRING" id="2074.BG845_02785"/>
<dbReference type="RefSeq" id="WP_085913028.1">
    <property type="nucleotide sequence ID" value="NZ_AP018920.1"/>
</dbReference>
<dbReference type="EMBL" id="MIGB01000013">
    <property type="protein sequence ID" value="OSY40381.1"/>
    <property type="molecule type" value="Genomic_DNA"/>
</dbReference>
<name>A0A1Y2MZA1_PSEAH</name>
<sequence>MTAVHDPPLPDISGSPAFPHADLALVQLSVELAAHAEPAGSGEAELIDQIAQLQTLQNSIAALQTARIRAFARAHVAGRTASGHVEPEKLDRSVRAQVALATRTSPTVAATRFRVARDLHDGLDLVRALHAAGELSADAAAAVAAATDHLDRAGRTEVDRRLAAHDLTRLGLGRIRDLARSIAAQVAPQQFRDRAVRARAERRVTVRPAPDGMAYLSAYLPLEQAVSCLAALNRAHTEASVAPEPLTRGRGQFAADTLVERLTGAAHAGETDLQLQVLVPLELLVDPDSPLPVEIPGYGPVPADLLATARGRLSWRRLVTRRGTVVGGESRQRCFTGLLAEIIRARTRNRCAEPYCDAPIRHIDHIRRVADGGVTDLDTGRGVCEFHNHVREQPGWAVEHTPGGITTTTPTGHTHPA</sequence>
<dbReference type="AlphaFoldDB" id="A0A1Y2MZA1"/>
<dbReference type="InterPro" id="IPR003615">
    <property type="entry name" value="HNH_nuc"/>
</dbReference>
<evidence type="ECO:0000313" key="4">
    <source>
        <dbReference type="Proteomes" id="UP000194360"/>
    </source>
</evidence>
<proteinExistence type="predicted"/>
<evidence type="ECO:0000313" key="3">
    <source>
        <dbReference type="EMBL" id="OSY40381.1"/>
    </source>
</evidence>
<evidence type="ECO:0000256" key="1">
    <source>
        <dbReference type="SAM" id="MobiDB-lite"/>
    </source>
</evidence>
<accession>A0A1Y2MZA1</accession>
<feature type="region of interest" description="Disordered" evidence="1">
    <location>
        <begin position="397"/>
        <end position="417"/>
    </location>
</feature>
<dbReference type="OrthoDB" id="5241234at2"/>
<organism evidence="3 4">
    <name type="scientific">Pseudonocardia autotrophica</name>
    <name type="common">Amycolata autotrophica</name>
    <name type="synonym">Nocardia autotrophica</name>
    <dbReference type="NCBI Taxonomy" id="2074"/>
    <lineage>
        <taxon>Bacteria</taxon>
        <taxon>Bacillati</taxon>
        <taxon>Actinomycetota</taxon>
        <taxon>Actinomycetes</taxon>
        <taxon>Pseudonocardiales</taxon>
        <taxon>Pseudonocardiaceae</taxon>
        <taxon>Pseudonocardia</taxon>
    </lineage>
</organism>
<gene>
    <name evidence="3" type="ORF">BG845_02785</name>
</gene>